<feature type="domain" description="RRM" evidence="2">
    <location>
        <begin position="151"/>
        <end position="233"/>
    </location>
</feature>
<evidence type="ECO:0000313" key="3">
    <source>
        <dbReference type="EMBL" id="KAG7359724.1"/>
    </source>
</evidence>
<gene>
    <name evidence="3" type="ORF">IV203_034822</name>
</gene>
<reference evidence="3" key="1">
    <citation type="journal article" date="2021" name="Sci. Rep.">
        <title>Diploid genomic architecture of Nitzschia inconspicua, an elite biomass production diatom.</title>
        <authorList>
            <person name="Oliver A."/>
            <person name="Podell S."/>
            <person name="Pinowska A."/>
            <person name="Traller J.C."/>
            <person name="Smith S.R."/>
            <person name="McClure R."/>
            <person name="Beliaev A."/>
            <person name="Bohutskyi P."/>
            <person name="Hill E.A."/>
            <person name="Rabines A."/>
            <person name="Zheng H."/>
            <person name="Allen L.Z."/>
            <person name="Kuo A."/>
            <person name="Grigoriev I.V."/>
            <person name="Allen A.E."/>
            <person name="Hazlebeck D."/>
            <person name="Allen E.E."/>
        </authorList>
    </citation>
    <scope>NUCLEOTIDE SEQUENCE</scope>
    <source>
        <strain evidence="3">Hildebrandi</strain>
    </source>
</reference>
<reference evidence="3" key="2">
    <citation type="submission" date="2021-04" db="EMBL/GenBank/DDBJ databases">
        <authorList>
            <person name="Podell S."/>
        </authorList>
    </citation>
    <scope>NUCLEOTIDE SEQUENCE</scope>
    <source>
        <strain evidence="3">Hildebrandi</strain>
    </source>
</reference>
<dbReference type="PROSITE" id="PS50102">
    <property type="entry name" value="RRM"/>
    <property type="match status" value="1"/>
</dbReference>
<name>A0A9K3LDJ8_9STRA</name>
<proteinExistence type="predicted"/>
<dbReference type="Proteomes" id="UP000693970">
    <property type="component" value="Unassembled WGS sequence"/>
</dbReference>
<evidence type="ECO:0000313" key="4">
    <source>
        <dbReference type="Proteomes" id="UP000693970"/>
    </source>
</evidence>
<dbReference type="PANTHER" id="PTHR32343:SF22">
    <property type="entry name" value="LD29830P"/>
    <property type="match status" value="1"/>
</dbReference>
<dbReference type="EMBL" id="JAGRRH010000013">
    <property type="protein sequence ID" value="KAG7359724.1"/>
    <property type="molecule type" value="Genomic_DNA"/>
</dbReference>
<dbReference type="PANTHER" id="PTHR32343">
    <property type="entry name" value="SERINE/ARGININE-RICH SPLICING FACTOR"/>
    <property type="match status" value="1"/>
</dbReference>
<dbReference type="InterPro" id="IPR000504">
    <property type="entry name" value="RRM_dom"/>
</dbReference>
<dbReference type="CDD" id="cd00590">
    <property type="entry name" value="RRM_SF"/>
    <property type="match status" value="1"/>
</dbReference>
<evidence type="ECO:0000259" key="2">
    <source>
        <dbReference type="PROSITE" id="PS50102"/>
    </source>
</evidence>
<keyword evidence="1" id="KW-0694">RNA-binding</keyword>
<organism evidence="3 4">
    <name type="scientific">Nitzschia inconspicua</name>
    <dbReference type="NCBI Taxonomy" id="303405"/>
    <lineage>
        <taxon>Eukaryota</taxon>
        <taxon>Sar</taxon>
        <taxon>Stramenopiles</taxon>
        <taxon>Ochrophyta</taxon>
        <taxon>Bacillariophyta</taxon>
        <taxon>Bacillariophyceae</taxon>
        <taxon>Bacillariophycidae</taxon>
        <taxon>Bacillariales</taxon>
        <taxon>Bacillariaceae</taxon>
        <taxon>Nitzschia</taxon>
    </lineage>
</organism>
<accession>A0A9K3LDJ8</accession>
<comment type="caution">
    <text evidence="3">The sequence shown here is derived from an EMBL/GenBank/DDBJ whole genome shotgun (WGS) entry which is preliminary data.</text>
</comment>
<evidence type="ECO:0000256" key="1">
    <source>
        <dbReference type="PROSITE-ProRule" id="PRU00176"/>
    </source>
</evidence>
<sequence length="514" mass="58880">MEAIRTQKKPRLADDLRRIDIRLSNLPAHTSSQRLSLFLSSRFGNQMNVVECSIQIDFGCARMTLASEDQARMVLNLHGTTFDGQELQIQLWESKFRHPCLLPPATIAITKPQSSSHANLTPDLTSDPSSTVGSAVVAGIGQHFKVKREDCAILVRNIPSGITADDLKQFLQKRIQLAFKELMSDIQVLGCHIFHREKQAFVEFHHRRHAIRALALKNTTLKGQSLDIYRWKNDRAWTWNDEDEKGLLFETDFRSHPRNDAYVEFQTQEQMQQAIDLRNKNLDGQHLSIVPWDHTFKVLDCSEDERIESWLVAKSSATSLNRTAQVRKSGLPTALGNNAAKDPKRPMLQSTKCYEDANKHPSHPLLETTLKTTSRENTPHSQCHDRRVLDFFQRQLEEMRLDCDHWKCAYEGCQKDLQRISADLHSTRNTNQLQIQHESKAAKPENAETSVISNLREKLLDAEQRFNNIADSLSRQTNTMNDLILENITLIAQLETVRERRYAAEATTIQTTEL</sequence>
<dbReference type="GO" id="GO:0003723">
    <property type="term" value="F:RNA binding"/>
    <property type="evidence" value="ECO:0007669"/>
    <property type="project" value="UniProtKB-UniRule"/>
</dbReference>
<dbReference type="SMART" id="SM00360">
    <property type="entry name" value="RRM"/>
    <property type="match status" value="2"/>
</dbReference>
<dbReference type="AlphaFoldDB" id="A0A9K3LDJ8"/>
<protein>
    <submittedName>
        <fullName evidence="3">RNA recognition motif containing protein</fullName>
    </submittedName>
</protein>
<keyword evidence="4" id="KW-1185">Reference proteome</keyword>